<accession>A0A5C6UCU1</accession>
<dbReference type="InterPro" id="IPR005467">
    <property type="entry name" value="His_kinase_dom"/>
</dbReference>
<name>A0A5C6UCU1_9SPHN</name>
<evidence type="ECO:0000256" key="11">
    <source>
        <dbReference type="ARBA" id="ARBA00022989"/>
    </source>
</evidence>
<proteinExistence type="predicted"/>
<evidence type="ECO:0000256" key="15">
    <source>
        <dbReference type="SAM" id="Phobius"/>
    </source>
</evidence>
<feature type="transmembrane region" description="Helical" evidence="15">
    <location>
        <begin position="26"/>
        <end position="46"/>
    </location>
</feature>
<dbReference type="SMART" id="SM00387">
    <property type="entry name" value="HATPase_c"/>
    <property type="match status" value="1"/>
</dbReference>
<keyword evidence="19" id="KW-1185">Reference proteome</keyword>
<comment type="catalytic activity">
    <reaction evidence="1">
        <text>ATP + protein L-histidine = ADP + protein N-phospho-L-histidine.</text>
        <dbReference type="EC" id="2.7.13.3"/>
    </reaction>
</comment>
<keyword evidence="4" id="KW-1003">Cell membrane</keyword>
<evidence type="ECO:0000256" key="7">
    <source>
        <dbReference type="ARBA" id="ARBA00022692"/>
    </source>
</evidence>
<evidence type="ECO:0000313" key="18">
    <source>
        <dbReference type="EMBL" id="TXC70532.1"/>
    </source>
</evidence>
<dbReference type="PROSITE" id="PS50885">
    <property type="entry name" value="HAMP"/>
    <property type="match status" value="1"/>
</dbReference>
<dbReference type="SUPFAM" id="SSF158472">
    <property type="entry name" value="HAMP domain-like"/>
    <property type="match status" value="1"/>
</dbReference>
<dbReference type="SMART" id="SM00388">
    <property type="entry name" value="HisKA"/>
    <property type="match status" value="1"/>
</dbReference>
<evidence type="ECO:0000256" key="3">
    <source>
        <dbReference type="ARBA" id="ARBA00012438"/>
    </source>
</evidence>
<keyword evidence="10" id="KW-0067">ATP-binding</keyword>
<feature type="transmembrane region" description="Helical" evidence="15">
    <location>
        <begin position="52"/>
        <end position="75"/>
    </location>
</feature>
<comment type="caution">
    <text evidence="18">The sequence shown here is derived from an EMBL/GenBank/DDBJ whole genome shotgun (WGS) entry which is preliminary data.</text>
</comment>
<dbReference type="Gene3D" id="3.30.450.20">
    <property type="entry name" value="PAS domain"/>
    <property type="match status" value="1"/>
</dbReference>
<dbReference type="Pfam" id="PF00512">
    <property type="entry name" value="HisKA"/>
    <property type="match status" value="1"/>
</dbReference>
<dbReference type="RefSeq" id="WP_147080821.1">
    <property type="nucleotide sequence ID" value="NZ_VOQR01000001.1"/>
</dbReference>
<evidence type="ECO:0000256" key="2">
    <source>
        <dbReference type="ARBA" id="ARBA00004651"/>
    </source>
</evidence>
<organism evidence="18 19">
    <name type="scientific">Sphingomonas ginsenosidivorax</name>
    <dbReference type="NCBI Taxonomy" id="862135"/>
    <lineage>
        <taxon>Bacteria</taxon>
        <taxon>Pseudomonadati</taxon>
        <taxon>Pseudomonadota</taxon>
        <taxon>Alphaproteobacteria</taxon>
        <taxon>Sphingomonadales</taxon>
        <taxon>Sphingomonadaceae</taxon>
        <taxon>Sphingomonas</taxon>
    </lineage>
</organism>
<keyword evidence="7 15" id="KW-0812">Transmembrane</keyword>
<feature type="domain" description="HAMP" evidence="17">
    <location>
        <begin position="326"/>
        <end position="379"/>
    </location>
</feature>
<evidence type="ECO:0000259" key="17">
    <source>
        <dbReference type="PROSITE" id="PS50885"/>
    </source>
</evidence>
<dbReference type="InterPro" id="IPR004358">
    <property type="entry name" value="Sig_transdc_His_kin-like_C"/>
</dbReference>
<dbReference type="EC" id="2.7.13.3" evidence="3"/>
<keyword evidence="9" id="KW-0418">Kinase</keyword>
<gene>
    <name evidence="18" type="ORF">FSB78_05935</name>
</gene>
<keyword evidence="12" id="KW-0902">Two-component regulatory system</keyword>
<dbReference type="PROSITE" id="PS50109">
    <property type="entry name" value="HIS_KIN"/>
    <property type="match status" value="1"/>
</dbReference>
<dbReference type="InterPro" id="IPR003660">
    <property type="entry name" value="HAMP_dom"/>
</dbReference>
<evidence type="ECO:0000256" key="4">
    <source>
        <dbReference type="ARBA" id="ARBA00022475"/>
    </source>
</evidence>
<evidence type="ECO:0000256" key="10">
    <source>
        <dbReference type="ARBA" id="ARBA00022840"/>
    </source>
</evidence>
<dbReference type="SUPFAM" id="SSF55785">
    <property type="entry name" value="PYP-like sensor domain (PAS domain)"/>
    <property type="match status" value="1"/>
</dbReference>
<evidence type="ECO:0000256" key="9">
    <source>
        <dbReference type="ARBA" id="ARBA00022777"/>
    </source>
</evidence>
<evidence type="ECO:0000256" key="8">
    <source>
        <dbReference type="ARBA" id="ARBA00022741"/>
    </source>
</evidence>
<dbReference type="InterPro" id="IPR035965">
    <property type="entry name" value="PAS-like_dom_sf"/>
</dbReference>
<evidence type="ECO:0000256" key="12">
    <source>
        <dbReference type="ARBA" id="ARBA00023012"/>
    </source>
</evidence>
<dbReference type="SUPFAM" id="SSF55874">
    <property type="entry name" value="ATPase domain of HSP90 chaperone/DNA topoisomerase II/histidine kinase"/>
    <property type="match status" value="1"/>
</dbReference>
<dbReference type="InterPro" id="IPR050980">
    <property type="entry name" value="2C_sensor_his_kinase"/>
</dbReference>
<evidence type="ECO:0000256" key="6">
    <source>
        <dbReference type="ARBA" id="ARBA00022679"/>
    </source>
</evidence>
<keyword evidence="13 15" id="KW-0472">Membrane</keyword>
<dbReference type="EMBL" id="VOQR01000001">
    <property type="protein sequence ID" value="TXC70532.1"/>
    <property type="molecule type" value="Genomic_DNA"/>
</dbReference>
<protein>
    <recommendedName>
        <fullName evidence="3">histidine kinase</fullName>
        <ecNumber evidence="3">2.7.13.3</ecNumber>
    </recommendedName>
</protein>
<dbReference type="InterPro" id="IPR045671">
    <property type="entry name" value="NtrY-like_N"/>
</dbReference>
<dbReference type="Gene3D" id="1.10.287.130">
    <property type="match status" value="1"/>
</dbReference>
<dbReference type="Pfam" id="PF02518">
    <property type="entry name" value="HATPase_c"/>
    <property type="match status" value="1"/>
</dbReference>
<keyword evidence="8" id="KW-0547">Nucleotide-binding</keyword>
<evidence type="ECO:0000256" key="13">
    <source>
        <dbReference type="ARBA" id="ARBA00023136"/>
    </source>
</evidence>
<dbReference type="PIRSF" id="PIRSF037532">
    <property type="entry name" value="STHK_NtrY"/>
    <property type="match status" value="1"/>
</dbReference>
<comment type="subcellular location">
    <subcellularLocation>
        <location evidence="2">Cell membrane</location>
        <topology evidence="2">Multi-pass membrane protein</topology>
    </subcellularLocation>
</comment>
<dbReference type="SMART" id="SM00304">
    <property type="entry name" value="HAMP"/>
    <property type="match status" value="1"/>
</dbReference>
<feature type="transmembrane region" description="Helical" evidence="15">
    <location>
        <begin position="300"/>
        <end position="322"/>
    </location>
</feature>
<dbReference type="PANTHER" id="PTHR44936">
    <property type="entry name" value="SENSOR PROTEIN CREC"/>
    <property type="match status" value="1"/>
</dbReference>
<dbReference type="AlphaFoldDB" id="A0A5C6UCU1"/>
<evidence type="ECO:0000256" key="14">
    <source>
        <dbReference type="SAM" id="MobiDB-lite"/>
    </source>
</evidence>
<feature type="transmembrane region" description="Helical" evidence="15">
    <location>
        <begin position="96"/>
        <end position="123"/>
    </location>
</feature>
<feature type="region of interest" description="Disordered" evidence="14">
    <location>
        <begin position="725"/>
        <end position="760"/>
    </location>
</feature>
<dbReference type="InterPro" id="IPR036097">
    <property type="entry name" value="HisK_dim/P_sf"/>
</dbReference>
<dbReference type="CDD" id="cd00082">
    <property type="entry name" value="HisKA"/>
    <property type="match status" value="1"/>
</dbReference>
<dbReference type="InterPro" id="IPR017232">
    <property type="entry name" value="NtrY"/>
</dbReference>
<evidence type="ECO:0000256" key="1">
    <source>
        <dbReference type="ARBA" id="ARBA00000085"/>
    </source>
</evidence>
<dbReference type="Pfam" id="PF00672">
    <property type="entry name" value="HAMP"/>
    <property type="match status" value="1"/>
</dbReference>
<dbReference type="Proteomes" id="UP000321250">
    <property type="component" value="Unassembled WGS sequence"/>
</dbReference>
<dbReference type="InterPro" id="IPR003594">
    <property type="entry name" value="HATPase_dom"/>
</dbReference>
<keyword evidence="5" id="KW-0597">Phosphoprotein</keyword>
<sequence length="760" mass="82024">MIAAATQSTDDEGPAHRFAVTPAIELLVLGIAIAIAVGSYFVIVGANDPQRLIAPPLVALLLVANLVPGIALMMLAGRRVARRRAARSPVGGGGRLHVRLVALFSVVAAVPMLLVTIFASLLFQYGVQFWYSDQARGILENATGLARTSYDQMLNRWEQAAVTMADDTAKFMRDRAVDSPEFPGFFFQQVYYRSLSDGILFAISPKNEFQTVATINPDLVEIGREVSPEDIAALRAGRPSIVSVRENRIQTITKLPGAENLFLYTATVVDMRTALRQRQRGVAVQDSYRDLLTRARSLQLQFNAALLLISLLIVGVAVWVALTVADRLVRPVGELVDAARRVAEGDLTARVPDSKSRDEVGTLAGAFNQMTGRLQEQNTDLVTANSQLDSRRALIEAVMAGVSAGVIATGRDRTISIANDSAGTLLGTGPGGLVGRKLADVAPELDDMVEGTDREAIVEVGQGGDVRTLAVRIARPATGPILTFDDITQQLLDQRRAAWSDVARRIAHEIKNPLTPIQLAAERLQRRYGSKIDAEDGTFARLTDTIIRQVADLRRMVDEFSSFARMPKPVFKEESLVDAARQAMFLHEVAHPGIRFQLIHDDPGPTLVCDRRQIGQALTNIVKNAVEAIEARGPGDHAVVMTLTEDPGRSIGIEVADTGIGLPAERDRIVEPYVTTRARGTGLGLAIVKKIIEEHAGTIGFADRPGGGTRVTMLFDTRALAALDQGGDQDGNQAGKGSRGALAAEMAHGSQLDTMTRNRT</sequence>
<dbReference type="CDD" id="cd06225">
    <property type="entry name" value="HAMP"/>
    <property type="match status" value="1"/>
</dbReference>
<dbReference type="PANTHER" id="PTHR44936:SF10">
    <property type="entry name" value="SENSOR PROTEIN RSTB"/>
    <property type="match status" value="1"/>
</dbReference>
<feature type="compositionally biased region" description="Polar residues" evidence="14">
    <location>
        <begin position="751"/>
        <end position="760"/>
    </location>
</feature>
<feature type="domain" description="Histidine kinase" evidence="16">
    <location>
        <begin position="505"/>
        <end position="719"/>
    </location>
</feature>
<evidence type="ECO:0000256" key="5">
    <source>
        <dbReference type="ARBA" id="ARBA00022553"/>
    </source>
</evidence>
<keyword evidence="6" id="KW-0808">Transferase</keyword>
<dbReference type="OrthoDB" id="9776727at2"/>
<feature type="compositionally biased region" description="Low complexity" evidence="14">
    <location>
        <begin position="725"/>
        <end position="735"/>
    </location>
</feature>
<dbReference type="Gene3D" id="3.30.565.10">
    <property type="entry name" value="Histidine kinase-like ATPase, C-terminal domain"/>
    <property type="match status" value="1"/>
</dbReference>
<dbReference type="GO" id="GO:0005524">
    <property type="term" value="F:ATP binding"/>
    <property type="evidence" value="ECO:0007669"/>
    <property type="project" value="UniProtKB-KW"/>
</dbReference>
<dbReference type="InterPro" id="IPR036890">
    <property type="entry name" value="HATPase_C_sf"/>
</dbReference>
<dbReference type="GO" id="GO:0005886">
    <property type="term" value="C:plasma membrane"/>
    <property type="evidence" value="ECO:0007669"/>
    <property type="project" value="UniProtKB-SubCell"/>
</dbReference>
<evidence type="ECO:0000313" key="19">
    <source>
        <dbReference type="Proteomes" id="UP000321250"/>
    </source>
</evidence>
<dbReference type="SUPFAM" id="SSF47384">
    <property type="entry name" value="Homodimeric domain of signal transducing histidine kinase"/>
    <property type="match status" value="1"/>
</dbReference>
<dbReference type="InterPro" id="IPR003661">
    <property type="entry name" value="HisK_dim/P_dom"/>
</dbReference>
<dbReference type="PRINTS" id="PR00344">
    <property type="entry name" value="BCTRLSENSOR"/>
</dbReference>
<keyword evidence="11 15" id="KW-1133">Transmembrane helix</keyword>
<dbReference type="GO" id="GO:0000155">
    <property type="term" value="F:phosphorelay sensor kinase activity"/>
    <property type="evidence" value="ECO:0007669"/>
    <property type="project" value="InterPro"/>
</dbReference>
<evidence type="ECO:0000259" key="16">
    <source>
        <dbReference type="PROSITE" id="PS50109"/>
    </source>
</evidence>
<dbReference type="Pfam" id="PF19312">
    <property type="entry name" value="NtrY_N"/>
    <property type="match status" value="1"/>
</dbReference>
<reference evidence="18 19" key="1">
    <citation type="journal article" date="2013" name="Antonie Van Leeuwenhoek">
        <title>Sphingomonas ginsenosidivorax sp. nov., with the ability to transform ginsenosides.</title>
        <authorList>
            <person name="Jin X.F."/>
            <person name="Kim J.K."/>
            <person name="Liu Q.M."/>
            <person name="Kang M.S."/>
            <person name="He D."/>
            <person name="Jin F.X."/>
            <person name="Kim S.C."/>
            <person name="Im W.T."/>
        </authorList>
    </citation>
    <scope>NUCLEOTIDE SEQUENCE [LARGE SCALE GENOMIC DNA]</scope>
    <source>
        <strain evidence="18 19">KHI67</strain>
    </source>
</reference>
<dbReference type="Gene3D" id="6.10.340.10">
    <property type="match status" value="1"/>
</dbReference>